<name>A0AAD1AE53_9MICO</name>
<evidence type="ECO:0000259" key="1">
    <source>
        <dbReference type="Pfam" id="PF01636"/>
    </source>
</evidence>
<dbReference type="Gene3D" id="3.90.1200.10">
    <property type="match status" value="1"/>
</dbReference>
<reference evidence="2 3" key="1">
    <citation type="submission" date="2018-03" db="EMBL/GenBank/DDBJ databases">
        <title>Bacteriophage NCPPB3778 and a type I-E CRISPR drive the evolution of the US Biological Select Agent, Rathayibacter toxicus.</title>
        <authorList>
            <person name="Davis E.W.II."/>
            <person name="Tabima J.F."/>
            <person name="Weisberg A.J."/>
            <person name="Dantas Lopes L."/>
            <person name="Wiseman M.S."/>
            <person name="Wiseman M.S."/>
            <person name="Pupko T."/>
            <person name="Belcher M.S."/>
            <person name="Sechler A.J."/>
            <person name="Tancos M.A."/>
            <person name="Schroeder B.K."/>
            <person name="Murray T.D."/>
            <person name="Luster D.G."/>
            <person name="Schneider W.L."/>
            <person name="Rogers E."/>
            <person name="Andreote F.D."/>
            <person name="Grunwald N.J."/>
            <person name="Putnam M.L."/>
            <person name="Chang J.H."/>
        </authorList>
    </citation>
    <scope>NUCLEOTIDE SEQUENCE [LARGE SCALE GENOMIC DNA]</scope>
    <source>
        <strain evidence="2 3">NCCPB 2253</strain>
    </source>
</reference>
<dbReference type="Proteomes" id="UP000283946">
    <property type="component" value="Chromosome"/>
</dbReference>
<dbReference type="InterPro" id="IPR002575">
    <property type="entry name" value="Aminoglycoside_PTrfase"/>
</dbReference>
<dbReference type="InterPro" id="IPR011009">
    <property type="entry name" value="Kinase-like_dom_sf"/>
</dbReference>
<evidence type="ECO:0000313" key="2">
    <source>
        <dbReference type="EMBL" id="AZZ56856.1"/>
    </source>
</evidence>
<dbReference type="AlphaFoldDB" id="A0AAD1AE53"/>
<dbReference type="SUPFAM" id="SSF56112">
    <property type="entry name" value="Protein kinase-like (PK-like)"/>
    <property type="match status" value="1"/>
</dbReference>
<dbReference type="EMBL" id="CP028130">
    <property type="protein sequence ID" value="AZZ56856.1"/>
    <property type="molecule type" value="Genomic_DNA"/>
</dbReference>
<feature type="domain" description="Aminoglycoside phosphotransferase" evidence="1">
    <location>
        <begin position="35"/>
        <end position="242"/>
    </location>
</feature>
<evidence type="ECO:0000313" key="3">
    <source>
        <dbReference type="Proteomes" id="UP000283946"/>
    </source>
</evidence>
<dbReference type="KEGG" id="ria:C7V51_13985"/>
<proteinExistence type="predicted"/>
<sequence length="357" mass="38810">MHQRMSADSLLTPAIARQLGVGSWARSEALIAGRNENFLVTTPSGESLFVKRLTDSIGETERVAALLSADRHRCAAGWASFTPLLRAVDPDLGIVVYDAISGLGLAAPGVAQTLEGGSWAALGTLLARIHTARLDDVPAGSALADQFAVYSGYVDAISFDVFWHFTGAELALWSVIQSRSDSLLRTRAEIKEPPERVPTHGDIRLDQFIKTAQGPQLIDWERYCRGDPAQDLGMLLGDIFATFLYQDFDQNTAAHSTESEEFAQRWIHSVGVRATSAYAQIWRAYGQVATNLVTPAFIQRTGWILAWHLIERISSRAQYQSTLSGRDKGVLGIAIFIASAPTQAMAAFGIEGDDSDA</sequence>
<organism evidence="2 3">
    <name type="scientific">Rathayibacter iranicus</name>
    <dbReference type="NCBI Taxonomy" id="59737"/>
    <lineage>
        <taxon>Bacteria</taxon>
        <taxon>Bacillati</taxon>
        <taxon>Actinomycetota</taxon>
        <taxon>Actinomycetes</taxon>
        <taxon>Micrococcales</taxon>
        <taxon>Microbacteriaceae</taxon>
        <taxon>Rathayibacter</taxon>
    </lineage>
</organism>
<dbReference type="Pfam" id="PF01636">
    <property type="entry name" value="APH"/>
    <property type="match status" value="1"/>
</dbReference>
<accession>A0AAD1AE53</accession>
<gene>
    <name evidence="2" type="ORF">C7V51_13985</name>
</gene>
<protein>
    <submittedName>
        <fullName evidence="2">Aminoglycoside phosphotransferase family protein</fullName>
    </submittedName>
</protein>